<dbReference type="EMBL" id="GISG01006395">
    <property type="protein sequence ID" value="MBA4615195.1"/>
    <property type="molecule type" value="Transcribed_RNA"/>
</dbReference>
<accession>A0A7C8YD14</accession>
<proteinExistence type="predicted"/>
<evidence type="ECO:0000313" key="1">
    <source>
        <dbReference type="EMBL" id="MBA4615195.1"/>
    </source>
</evidence>
<reference evidence="1" key="2">
    <citation type="submission" date="2020-07" db="EMBL/GenBank/DDBJ databases">
        <authorList>
            <person name="Vera ALvarez R."/>
            <person name="Arias-Moreno D.M."/>
            <person name="Jimenez-Jacinto V."/>
            <person name="Jimenez-Bremont J.F."/>
            <person name="Swaminathan K."/>
            <person name="Moose S.P."/>
            <person name="Guerrero-Gonzalez M.L."/>
            <person name="Marino-Ramirez L."/>
            <person name="Landsman D."/>
            <person name="Rodriguez-Kessler M."/>
            <person name="Delgado-Sanchez P."/>
        </authorList>
    </citation>
    <scope>NUCLEOTIDE SEQUENCE</scope>
    <source>
        <tissue evidence="1">Cladode</tissue>
    </source>
</reference>
<dbReference type="AlphaFoldDB" id="A0A7C8YD14"/>
<protein>
    <submittedName>
        <fullName evidence="1">Uncharacterized protein</fullName>
    </submittedName>
</protein>
<organism evidence="1">
    <name type="scientific">Opuntia streptacantha</name>
    <name type="common">Prickly pear cactus</name>
    <name type="synonym">Opuntia cardona</name>
    <dbReference type="NCBI Taxonomy" id="393608"/>
    <lineage>
        <taxon>Eukaryota</taxon>
        <taxon>Viridiplantae</taxon>
        <taxon>Streptophyta</taxon>
        <taxon>Embryophyta</taxon>
        <taxon>Tracheophyta</taxon>
        <taxon>Spermatophyta</taxon>
        <taxon>Magnoliopsida</taxon>
        <taxon>eudicotyledons</taxon>
        <taxon>Gunneridae</taxon>
        <taxon>Pentapetalae</taxon>
        <taxon>Caryophyllales</taxon>
        <taxon>Cactineae</taxon>
        <taxon>Cactaceae</taxon>
        <taxon>Opuntioideae</taxon>
        <taxon>Opuntia</taxon>
    </lineage>
</organism>
<sequence>MQHEHLRQKASSIDRTALHAEFLQTHVVEHPKSADLPFGAMKRFGFSAFLLCFLEAELWDAGEPFLLSGIFKFLLHGFSCCSVILPFKRLSVSFPCQAGC</sequence>
<reference evidence="1" key="1">
    <citation type="journal article" date="2013" name="J. Plant Res.">
        <title>Effect of fungi and light on seed germination of three Opuntia species from semiarid lands of central Mexico.</title>
        <authorList>
            <person name="Delgado-Sanchez P."/>
            <person name="Jimenez-Bremont J.F."/>
            <person name="Guerrero-Gonzalez Mde L."/>
            <person name="Flores J."/>
        </authorList>
    </citation>
    <scope>NUCLEOTIDE SEQUENCE</scope>
    <source>
        <tissue evidence="1">Cladode</tissue>
    </source>
</reference>
<name>A0A7C8YD14_OPUST</name>